<dbReference type="GO" id="GO:0004888">
    <property type="term" value="F:transmembrane signaling receptor activity"/>
    <property type="evidence" value="ECO:0007669"/>
    <property type="project" value="InterPro"/>
</dbReference>
<dbReference type="PATRIC" id="fig|200452.3.peg.1996"/>
<protein>
    <submittedName>
        <fullName evidence="15">Methyl-accepting chemotaxis protein</fullName>
    </submittedName>
</protein>
<accession>A0A0P9LX36</accession>
<feature type="transmembrane region" description="Helical" evidence="12">
    <location>
        <begin position="12"/>
        <end position="35"/>
    </location>
</feature>
<dbReference type="CDD" id="cd06225">
    <property type="entry name" value="HAMP"/>
    <property type="match status" value="1"/>
</dbReference>
<evidence type="ECO:0000256" key="3">
    <source>
        <dbReference type="ARBA" id="ARBA00022481"/>
    </source>
</evidence>
<evidence type="ECO:0000256" key="12">
    <source>
        <dbReference type="SAM" id="Phobius"/>
    </source>
</evidence>
<reference evidence="16 18" key="2">
    <citation type="submission" date="2016-10" db="EMBL/GenBank/DDBJ databases">
        <authorList>
            <person name="Varghese N."/>
            <person name="Submissions S."/>
        </authorList>
    </citation>
    <scope>NUCLEOTIDE SEQUENCE [LARGE SCALE GENOMIC DNA]</scope>
    <source>
        <strain evidence="16 18">DSM 14939</strain>
    </source>
</reference>
<dbReference type="Proteomes" id="UP000183042">
    <property type="component" value="Unassembled WGS sequence"/>
</dbReference>
<gene>
    <name evidence="15" type="ORF">ALO92_01622</name>
    <name evidence="16" type="ORF">SAMN05216596_101849</name>
</gene>
<evidence type="ECO:0000256" key="2">
    <source>
        <dbReference type="ARBA" id="ARBA00022475"/>
    </source>
</evidence>
<evidence type="ECO:0000256" key="8">
    <source>
        <dbReference type="ARBA" id="ARBA00023224"/>
    </source>
</evidence>
<keyword evidence="6 12" id="KW-1133">Transmembrane helix</keyword>
<dbReference type="Pfam" id="PF00015">
    <property type="entry name" value="MCPsignal"/>
    <property type="match status" value="1"/>
</dbReference>
<evidence type="ECO:0000313" key="18">
    <source>
        <dbReference type="Proteomes" id="UP000183042"/>
    </source>
</evidence>
<dbReference type="SMART" id="SM00283">
    <property type="entry name" value="MA"/>
    <property type="match status" value="1"/>
</dbReference>
<dbReference type="InterPro" id="IPR004089">
    <property type="entry name" value="MCPsignal_dom"/>
</dbReference>
<reference evidence="15 17" key="1">
    <citation type="submission" date="2015-09" db="EMBL/GenBank/DDBJ databases">
        <title>Genome announcement of multiple Pseudomonas syringae strains.</title>
        <authorList>
            <person name="Thakur S."/>
            <person name="Wang P.W."/>
            <person name="Gong Y."/>
            <person name="Weir B.S."/>
            <person name="Guttman D.S."/>
        </authorList>
    </citation>
    <scope>NUCLEOTIDE SEQUENCE [LARGE SCALE GENOMIC DNA]</scope>
    <source>
        <strain evidence="15 17">ICMP19117</strain>
    </source>
</reference>
<feature type="domain" description="Methyl-accepting transducer" evidence="13">
    <location>
        <begin position="270"/>
        <end position="506"/>
    </location>
</feature>
<dbReference type="Proteomes" id="UP000050411">
    <property type="component" value="Unassembled WGS sequence"/>
</dbReference>
<evidence type="ECO:0000256" key="10">
    <source>
        <dbReference type="PROSITE-ProRule" id="PRU00284"/>
    </source>
</evidence>
<evidence type="ECO:0000259" key="14">
    <source>
        <dbReference type="PROSITE" id="PS50885"/>
    </source>
</evidence>
<evidence type="ECO:0000313" key="16">
    <source>
        <dbReference type="EMBL" id="SDO58553.1"/>
    </source>
</evidence>
<dbReference type="Gene3D" id="1.10.287.950">
    <property type="entry name" value="Methyl-accepting chemotaxis protein"/>
    <property type="match status" value="1"/>
</dbReference>
<evidence type="ECO:0000256" key="1">
    <source>
        <dbReference type="ARBA" id="ARBA00004651"/>
    </source>
</evidence>
<comment type="similarity">
    <text evidence="9">Belongs to the methyl-accepting chemotaxis (MCP) protein family.</text>
</comment>
<proteinExistence type="inferred from homology"/>
<comment type="subcellular location">
    <subcellularLocation>
        <location evidence="1">Cell membrane</location>
        <topology evidence="1">Multi-pass membrane protein</topology>
    </subcellularLocation>
</comment>
<evidence type="ECO:0000256" key="11">
    <source>
        <dbReference type="SAM" id="Coils"/>
    </source>
</evidence>
<dbReference type="FunFam" id="1.10.287.950:FF:000001">
    <property type="entry name" value="Methyl-accepting chemotaxis sensory transducer"/>
    <property type="match status" value="1"/>
</dbReference>
<feature type="domain" description="HAMP" evidence="14">
    <location>
        <begin position="213"/>
        <end position="265"/>
    </location>
</feature>
<evidence type="ECO:0000259" key="13">
    <source>
        <dbReference type="PROSITE" id="PS50111"/>
    </source>
</evidence>
<dbReference type="GO" id="GO:0005886">
    <property type="term" value="C:plasma membrane"/>
    <property type="evidence" value="ECO:0007669"/>
    <property type="project" value="UniProtKB-SubCell"/>
</dbReference>
<dbReference type="SMART" id="SM00304">
    <property type="entry name" value="HAMP"/>
    <property type="match status" value="2"/>
</dbReference>
<evidence type="ECO:0000256" key="9">
    <source>
        <dbReference type="ARBA" id="ARBA00029447"/>
    </source>
</evidence>
<evidence type="ECO:0000256" key="7">
    <source>
        <dbReference type="ARBA" id="ARBA00023136"/>
    </source>
</evidence>
<dbReference type="EMBL" id="FNJH01000001">
    <property type="protein sequence ID" value="SDO58553.1"/>
    <property type="molecule type" value="Genomic_DNA"/>
</dbReference>
<dbReference type="Pfam" id="PF00672">
    <property type="entry name" value="HAMP"/>
    <property type="match status" value="1"/>
</dbReference>
<keyword evidence="4" id="KW-0145">Chemotaxis</keyword>
<dbReference type="InterPro" id="IPR004090">
    <property type="entry name" value="Chemotax_Me-accpt_rcpt"/>
</dbReference>
<dbReference type="PROSITE" id="PS50885">
    <property type="entry name" value="HAMP"/>
    <property type="match status" value="1"/>
</dbReference>
<dbReference type="InterPro" id="IPR003660">
    <property type="entry name" value="HAMP_dom"/>
</dbReference>
<feature type="transmembrane region" description="Helical" evidence="12">
    <location>
        <begin position="190"/>
        <end position="211"/>
    </location>
</feature>
<evidence type="ECO:0000256" key="6">
    <source>
        <dbReference type="ARBA" id="ARBA00022989"/>
    </source>
</evidence>
<keyword evidence="7 12" id="KW-0472">Membrane</keyword>
<sequence length="542" mass="57411">MNLINRTSFAKKLMAAFIVCAMITLAVGGLGMLGINRLSDALELTFSNNLVSVANTNETMTALTTHNRGLYRLLDARDKATAEKMRQSINGELERAQKVYAIYRATPLEDDERAAGDQYDTLMPAYISASQNIFDLQQAGKLEEARNRLNALADGEFNKARGHLQVMIDSNKRQIKEGAEAAGRLQSTSVFMLTAGIVIAFVVAIMLGVLITRMITGPLRSAIEVAQRIASGDLTQSVSSTRGDEAGHLLNAIGTMQGNLKRTIQEISSASDQLASAAEELGAVTEESTRGLTRQNDEIQQAATAVNEMTAAVEEVARNAVSTSEESKSLATDAANGRGQVDNTVKGIGTMVSEITESTGSVTTLAGHVRDISKVLEVIRSIAEQTNLLALNAAIEAARAGEQGRGFAVVADEVRALAHRTQASTVEIEGMIGTVQSGADGAVAAMSKSLATATNTQELALRAGSALEKITSGVGMINERNMVIASASEEQAQVAREVDRNLVNIQELSAQSAAGANQTSASSQELSRLATSFNTMVAQFKL</sequence>
<dbReference type="EMBL" id="LJQB01000075">
    <property type="protein sequence ID" value="KPW83079.1"/>
    <property type="molecule type" value="Genomic_DNA"/>
</dbReference>
<evidence type="ECO:0000256" key="5">
    <source>
        <dbReference type="ARBA" id="ARBA00022692"/>
    </source>
</evidence>
<name>A0A0P9LX36_9PSED</name>
<keyword evidence="2" id="KW-1003">Cell membrane</keyword>
<keyword evidence="18" id="KW-1185">Reference proteome</keyword>
<dbReference type="SUPFAM" id="SSF58104">
    <property type="entry name" value="Methyl-accepting chemotaxis protein (MCP) signaling domain"/>
    <property type="match status" value="1"/>
</dbReference>
<dbReference type="AlphaFoldDB" id="A0A0P9LX36"/>
<dbReference type="InterPro" id="IPR024478">
    <property type="entry name" value="HlyB_4HB_MCP"/>
</dbReference>
<keyword evidence="8 10" id="KW-0807">Transducer</keyword>
<dbReference type="GO" id="GO:0006935">
    <property type="term" value="P:chemotaxis"/>
    <property type="evidence" value="ECO:0007669"/>
    <property type="project" value="UniProtKB-KW"/>
</dbReference>
<dbReference type="PANTHER" id="PTHR32089">
    <property type="entry name" value="METHYL-ACCEPTING CHEMOTAXIS PROTEIN MCPB"/>
    <property type="match status" value="1"/>
</dbReference>
<evidence type="ECO:0000313" key="15">
    <source>
        <dbReference type="EMBL" id="KPW83079.1"/>
    </source>
</evidence>
<keyword evidence="11" id="KW-0175">Coiled coil</keyword>
<dbReference type="GO" id="GO:0007165">
    <property type="term" value="P:signal transduction"/>
    <property type="evidence" value="ECO:0007669"/>
    <property type="project" value="UniProtKB-KW"/>
</dbReference>
<dbReference type="PROSITE" id="PS50111">
    <property type="entry name" value="CHEMOTAXIS_TRANSDUC_2"/>
    <property type="match status" value="1"/>
</dbReference>
<feature type="coiled-coil region" evidence="11">
    <location>
        <begin position="260"/>
        <end position="287"/>
    </location>
</feature>
<dbReference type="Pfam" id="PF12729">
    <property type="entry name" value="4HB_MCP_1"/>
    <property type="match status" value="1"/>
</dbReference>
<keyword evidence="5 12" id="KW-0812">Transmembrane</keyword>
<dbReference type="PRINTS" id="PR00260">
    <property type="entry name" value="CHEMTRNSDUCR"/>
</dbReference>
<evidence type="ECO:0000256" key="4">
    <source>
        <dbReference type="ARBA" id="ARBA00022500"/>
    </source>
</evidence>
<evidence type="ECO:0000313" key="17">
    <source>
        <dbReference type="Proteomes" id="UP000050411"/>
    </source>
</evidence>
<comment type="caution">
    <text evidence="15">The sequence shown here is derived from an EMBL/GenBank/DDBJ whole genome shotgun (WGS) entry which is preliminary data.</text>
</comment>
<organism evidence="15 17">
    <name type="scientific">Pseudomonas congelans</name>
    <dbReference type="NCBI Taxonomy" id="200452"/>
    <lineage>
        <taxon>Bacteria</taxon>
        <taxon>Pseudomonadati</taxon>
        <taxon>Pseudomonadota</taxon>
        <taxon>Gammaproteobacteria</taxon>
        <taxon>Pseudomonadales</taxon>
        <taxon>Pseudomonadaceae</taxon>
        <taxon>Pseudomonas</taxon>
    </lineage>
</organism>
<dbReference type="PANTHER" id="PTHR32089:SF120">
    <property type="entry name" value="METHYL-ACCEPTING CHEMOTAXIS PROTEIN TLPQ"/>
    <property type="match status" value="1"/>
</dbReference>
<keyword evidence="3" id="KW-0488">Methylation</keyword>